<protein>
    <submittedName>
        <fullName evidence="1">Uncharacterized protein</fullName>
    </submittedName>
</protein>
<evidence type="ECO:0000313" key="2">
    <source>
        <dbReference type="Proteomes" id="UP000243197"/>
    </source>
</evidence>
<dbReference type="InterPro" id="IPR054207">
    <property type="entry name" value="DUF6913"/>
</dbReference>
<dbReference type="RefSeq" id="WP_096685586.1">
    <property type="nucleotide sequence ID" value="NZ_AP014564.1"/>
</dbReference>
<gene>
    <name evidence="1" type="ORF">JBKA6_0512</name>
</gene>
<dbReference type="KEGG" id="ise:JBKA6_0512"/>
<reference evidence="1 2" key="1">
    <citation type="submission" date="2014-03" db="EMBL/GenBank/DDBJ databases">
        <title>complete genome sequence of Flavobacteriaceae bacterium JBKA-6.</title>
        <authorList>
            <person name="Takano T."/>
            <person name="Nakamura Y."/>
            <person name="Takuma S."/>
            <person name="Yasuike M."/>
            <person name="Matsuyama T."/>
            <person name="Sakai T."/>
            <person name="Fujiwara A."/>
            <person name="Kimoto K."/>
            <person name="Fukuda Y."/>
            <person name="Kondo H."/>
            <person name="Hirono I."/>
            <person name="Nakayasu C."/>
        </authorList>
    </citation>
    <scope>NUCLEOTIDE SEQUENCE [LARGE SCALE GENOMIC DNA]</scope>
    <source>
        <strain evidence="1 2">JBKA-6</strain>
    </source>
</reference>
<dbReference type="EMBL" id="AP014564">
    <property type="protein sequence ID" value="BAV94525.1"/>
    <property type="molecule type" value="Genomic_DNA"/>
</dbReference>
<dbReference type="AlphaFoldDB" id="A0A1J1E0R6"/>
<proteinExistence type="predicted"/>
<organism evidence="1 2">
    <name type="scientific">Ichthyobacterium seriolicida</name>
    <dbReference type="NCBI Taxonomy" id="242600"/>
    <lineage>
        <taxon>Bacteria</taxon>
        <taxon>Pseudomonadati</taxon>
        <taxon>Bacteroidota</taxon>
        <taxon>Flavobacteriia</taxon>
        <taxon>Flavobacteriales</taxon>
        <taxon>Ichthyobacteriaceae</taxon>
        <taxon>Ichthyobacterium</taxon>
    </lineage>
</organism>
<name>A0A1J1E0R6_9FLAO</name>
<evidence type="ECO:0000313" key="1">
    <source>
        <dbReference type="EMBL" id="BAV94525.1"/>
    </source>
</evidence>
<dbReference type="Proteomes" id="UP000243197">
    <property type="component" value="Chromosome"/>
</dbReference>
<keyword evidence="2" id="KW-1185">Reference proteome</keyword>
<sequence length="170" mass="19727">MINTIKRFWLRKKFGIRPSNIFSRFIYNEVKKVAIIAEEGDTDFKKAQSFLGVLNFKNSQATFFSFVQENASNIESSKSHIFCSKKSFSCFFGIPTDVELTNFIKTDFDLLIDLSEGNKYTDMAVEFSHARLRIGNIQMDKKHLYDMMFDMGEEGIAHEVKKYLKIINLS</sequence>
<accession>A0A1J1E0R6</accession>
<dbReference type="Pfam" id="PF21857">
    <property type="entry name" value="DUF6913"/>
    <property type="match status" value="1"/>
</dbReference>
<dbReference type="OrthoDB" id="1430532at2"/>